<dbReference type="PROSITE" id="PS00455">
    <property type="entry name" value="AMP_BINDING"/>
    <property type="match status" value="1"/>
</dbReference>
<dbReference type="Proteomes" id="UP000291591">
    <property type="component" value="Unassembled WGS sequence"/>
</dbReference>
<feature type="compositionally biased region" description="Gly residues" evidence="3">
    <location>
        <begin position="510"/>
        <end position="528"/>
    </location>
</feature>
<organism evidence="6 7">
    <name type="scientific">Pseudonocardia sediminis</name>
    <dbReference type="NCBI Taxonomy" id="1397368"/>
    <lineage>
        <taxon>Bacteria</taxon>
        <taxon>Bacillati</taxon>
        <taxon>Actinomycetota</taxon>
        <taxon>Actinomycetes</taxon>
        <taxon>Pseudonocardiales</taxon>
        <taxon>Pseudonocardiaceae</taxon>
        <taxon>Pseudonocardia</taxon>
    </lineage>
</organism>
<feature type="region of interest" description="Disordered" evidence="3">
    <location>
        <begin position="509"/>
        <end position="556"/>
    </location>
</feature>
<dbReference type="InterPro" id="IPR020845">
    <property type="entry name" value="AMP-binding_CS"/>
</dbReference>
<comment type="caution">
    <text evidence="6">The sequence shown here is derived from an EMBL/GenBank/DDBJ whole genome shotgun (WGS) entry which is preliminary data.</text>
</comment>
<name>A0A4Q7UZD2_PSEST</name>
<evidence type="ECO:0000313" key="6">
    <source>
        <dbReference type="EMBL" id="RZT86478.1"/>
    </source>
</evidence>
<dbReference type="Gene3D" id="3.30.300.30">
    <property type="match status" value="1"/>
</dbReference>
<proteinExistence type="inferred from homology"/>
<dbReference type="RefSeq" id="WP_130290772.1">
    <property type="nucleotide sequence ID" value="NZ_SHKL01000001.1"/>
</dbReference>
<gene>
    <name evidence="6" type="ORF">EV383_3373</name>
</gene>
<evidence type="ECO:0000259" key="4">
    <source>
        <dbReference type="Pfam" id="PF00501"/>
    </source>
</evidence>
<dbReference type="EMBL" id="SHKL01000001">
    <property type="protein sequence ID" value="RZT86478.1"/>
    <property type="molecule type" value="Genomic_DNA"/>
</dbReference>
<protein>
    <submittedName>
        <fullName evidence="6">Fatty-acyl-CoA synthase/long-chain acyl-CoA synthetase</fullName>
    </submittedName>
</protein>
<dbReference type="Pfam" id="PF13193">
    <property type="entry name" value="AMP-binding_C"/>
    <property type="match status" value="1"/>
</dbReference>
<evidence type="ECO:0000256" key="3">
    <source>
        <dbReference type="SAM" id="MobiDB-lite"/>
    </source>
</evidence>
<dbReference type="InterPro" id="IPR025110">
    <property type="entry name" value="AMP-bd_C"/>
</dbReference>
<dbReference type="SUPFAM" id="SSF56801">
    <property type="entry name" value="Acetyl-CoA synthetase-like"/>
    <property type="match status" value="1"/>
</dbReference>
<feature type="domain" description="AMP-binding enzyme C-terminal" evidence="5">
    <location>
        <begin position="436"/>
        <end position="509"/>
    </location>
</feature>
<dbReference type="InterPro" id="IPR042099">
    <property type="entry name" value="ANL_N_sf"/>
</dbReference>
<dbReference type="CDD" id="cd04433">
    <property type="entry name" value="AFD_class_I"/>
    <property type="match status" value="1"/>
</dbReference>
<dbReference type="GO" id="GO:0006631">
    <property type="term" value="P:fatty acid metabolic process"/>
    <property type="evidence" value="ECO:0007669"/>
    <property type="project" value="TreeGrafter"/>
</dbReference>
<comment type="similarity">
    <text evidence="1">Belongs to the ATP-dependent AMP-binding enzyme family.</text>
</comment>
<evidence type="ECO:0000256" key="2">
    <source>
        <dbReference type="ARBA" id="ARBA00022598"/>
    </source>
</evidence>
<dbReference type="InterPro" id="IPR000873">
    <property type="entry name" value="AMP-dep_synth/lig_dom"/>
</dbReference>
<evidence type="ECO:0000256" key="1">
    <source>
        <dbReference type="ARBA" id="ARBA00006432"/>
    </source>
</evidence>
<dbReference type="Gene3D" id="3.40.50.12780">
    <property type="entry name" value="N-terminal domain of ligase-like"/>
    <property type="match status" value="1"/>
</dbReference>
<sequence length="556" mass="57206">MHGNGTDAALTLPGTLRRTATIASLTHPDAGVVTPVERAPWGRILTGSEALAARLAYLGVPDGGRVALLTGNSVAGVEMVFACGMLGAVCVPVPDGHDVGELRRLLAEAEVDTLVVTDPGRLDLVRDAVPELGGSADPTALDVDGLPGLRRAVVVGADAAGPARIDDDPGPSAPMRFARPGDVAVVLRTAGTTGDPRGCELTHGAVVAAGRALGDRIGLDPEDVVWSVLPLDRPGFLGPLLAILEAGGTVVTDDGFAAGRAWTQVRAERATVLVTGAPVVTDALRADPRAAWSFESVRTVLDLGTPRALGAVQSVLPRAVVLTGYAATETAGFATLTGRRDADAERLGTHGHPLAGVEVDIVDPDTGGPLPSGEPGRIRVRGATTFLGHLGADRRDPDAWFATGDLGLLDADGRLRHLGRVADRVTVGGEKVAAPEVEAVLAGHPDVVAVAVVAAPDPDFDEVPAAFVQLRPGAQVTAEQLQEHCADALPRFKVPRHVRFVTSWPLAGQGLSGQGSSGEGSSGEGMSGTGIRKGPLRDRIAEELSPARPQQSRPPR</sequence>
<reference evidence="6 7" key="1">
    <citation type="submission" date="2019-02" db="EMBL/GenBank/DDBJ databases">
        <title>Sequencing the genomes of 1000 actinobacteria strains.</title>
        <authorList>
            <person name="Klenk H.-P."/>
        </authorList>
    </citation>
    <scope>NUCLEOTIDE SEQUENCE [LARGE SCALE GENOMIC DNA]</scope>
    <source>
        <strain evidence="6 7">DSM 45779</strain>
    </source>
</reference>
<dbReference type="PANTHER" id="PTHR43201:SF5">
    <property type="entry name" value="MEDIUM-CHAIN ACYL-COA LIGASE ACSF2, MITOCHONDRIAL"/>
    <property type="match status" value="1"/>
</dbReference>
<dbReference type="PANTHER" id="PTHR43201">
    <property type="entry name" value="ACYL-COA SYNTHETASE"/>
    <property type="match status" value="1"/>
</dbReference>
<dbReference type="Pfam" id="PF00501">
    <property type="entry name" value="AMP-binding"/>
    <property type="match status" value="1"/>
</dbReference>
<dbReference type="InterPro" id="IPR045851">
    <property type="entry name" value="AMP-bd_C_sf"/>
</dbReference>
<feature type="domain" description="AMP-dependent synthetase/ligase" evidence="4">
    <location>
        <begin position="38"/>
        <end position="388"/>
    </location>
</feature>
<keyword evidence="7" id="KW-1185">Reference proteome</keyword>
<evidence type="ECO:0000259" key="5">
    <source>
        <dbReference type="Pfam" id="PF13193"/>
    </source>
</evidence>
<evidence type="ECO:0000313" key="7">
    <source>
        <dbReference type="Proteomes" id="UP000291591"/>
    </source>
</evidence>
<dbReference type="GO" id="GO:0031956">
    <property type="term" value="F:medium-chain fatty acid-CoA ligase activity"/>
    <property type="evidence" value="ECO:0007669"/>
    <property type="project" value="TreeGrafter"/>
</dbReference>
<dbReference type="OrthoDB" id="9803968at2"/>
<keyword evidence="2" id="KW-0436">Ligase</keyword>
<dbReference type="AlphaFoldDB" id="A0A4Q7UZD2"/>
<feature type="compositionally biased region" description="Low complexity" evidence="3">
    <location>
        <begin position="546"/>
        <end position="556"/>
    </location>
</feature>
<accession>A0A4Q7UZD2</accession>